<reference evidence="3" key="1">
    <citation type="journal article" date="2010" name="Science">
        <title>Signatures of adaptation to obligate biotrophy in the Hyaloperonospora arabidopsidis genome.</title>
        <authorList>
            <person name="Baxter L."/>
            <person name="Tripathy S."/>
            <person name="Ishaque N."/>
            <person name="Boot N."/>
            <person name="Cabral A."/>
            <person name="Kemen E."/>
            <person name="Thines M."/>
            <person name="Ah-Fong A."/>
            <person name="Anderson R."/>
            <person name="Badejoko W."/>
            <person name="Bittner-Eddy P."/>
            <person name="Boore J.L."/>
            <person name="Chibucos M.C."/>
            <person name="Coates M."/>
            <person name="Dehal P."/>
            <person name="Delehaunty K."/>
            <person name="Dong S."/>
            <person name="Downton P."/>
            <person name="Dumas B."/>
            <person name="Fabro G."/>
            <person name="Fronick C."/>
            <person name="Fuerstenberg S.I."/>
            <person name="Fulton L."/>
            <person name="Gaulin E."/>
            <person name="Govers F."/>
            <person name="Hughes L."/>
            <person name="Humphray S."/>
            <person name="Jiang R.H."/>
            <person name="Judelson H."/>
            <person name="Kamoun S."/>
            <person name="Kyung K."/>
            <person name="Meijer H."/>
            <person name="Minx P."/>
            <person name="Morris P."/>
            <person name="Nelson J."/>
            <person name="Phuntumart V."/>
            <person name="Qutob D."/>
            <person name="Rehmany A."/>
            <person name="Rougon-Cardoso A."/>
            <person name="Ryden P."/>
            <person name="Torto-Alalibo T."/>
            <person name="Studholme D."/>
            <person name="Wang Y."/>
            <person name="Win J."/>
            <person name="Wood J."/>
            <person name="Clifton S.W."/>
            <person name="Rogers J."/>
            <person name="Van den Ackerveken G."/>
            <person name="Jones J.D."/>
            <person name="McDowell J.M."/>
            <person name="Beynon J."/>
            <person name="Tyler B.M."/>
        </authorList>
    </citation>
    <scope>NUCLEOTIDE SEQUENCE [LARGE SCALE GENOMIC DNA]</scope>
    <source>
        <strain evidence="3">Emoy2</strain>
    </source>
</reference>
<evidence type="ECO:0000313" key="3">
    <source>
        <dbReference type="Proteomes" id="UP000011713"/>
    </source>
</evidence>
<dbReference type="EMBL" id="JH598161">
    <property type="status" value="NOT_ANNOTATED_CDS"/>
    <property type="molecule type" value="Genomic_DNA"/>
</dbReference>
<sequence>MVKTMVIESDNEIDDQNAASDPKDRSHGEETKIQNDDDEGRSENNIVVAEQQQNDFDVQESDSGQDDVRKFDSGQESGFEDDSEKKHHALTRPTKTCVKVLVMYLT</sequence>
<organism evidence="2 3">
    <name type="scientific">Hyaloperonospora arabidopsidis (strain Emoy2)</name>
    <name type="common">Downy mildew agent</name>
    <name type="synonym">Peronospora arabidopsidis</name>
    <dbReference type="NCBI Taxonomy" id="559515"/>
    <lineage>
        <taxon>Eukaryota</taxon>
        <taxon>Sar</taxon>
        <taxon>Stramenopiles</taxon>
        <taxon>Oomycota</taxon>
        <taxon>Peronosporomycetes</taxon>
        <taxon>Peronosporales</taxon>
        <taxon>Peronosporaceae</taxon>
        <taxon>Hyaloperonospora</taxon>
    </lineage>
</organism>
<dbReference type="InParanoid" id="M4BDL1"/>
<dbReference type="VEuPathDB" id="FungiDB:HpaG804378"/>
<name>M4BDL1_HYAAE</name>
<feature type="region of interest" description="Disordered" evidence="1">
    <location>
        <begin position="1"/>
        <end position="89"/>
    </location>
</feature>
<protein>
    <submittedName>
        <fullName evidence="2">Uncharacterized protein</fullName>
    </submittedName>
</protein>
<dbReference type="HOGENOM" id="CLU_2228358_0_0_1"/>
<dbReference type="EnsemblProtists" id="HpaT804378">
    <property type="protein sequence ID" value="HpaP804378"/>
    <property type="gene ID" value="HpaG804378"/>
</dbReference>
<evidence type="ECO:0000256" key="1">
    <source>
        <dbReference type="SAM" id="MobiDB-lite"/>
    </source>
</evidence>
<evidence type="ECO:0000313" key="2">
    <source>
        <dbReference type="EnsemblProtists" id="HpaP804378"/>
    </source>
</evidence>
<accession>M4BDL1</accession>
<dbReference type="AlphaFoldDB" id="M4BDL1"/>
<proteinExistence type="predicted"/>
<reference evidence="2" key="2">
    <citation type="submission" date="2015-06" db="UniProtKB">
        <authorList>
            <consortium name="EnsemblProtists"/>
        </authorList>
    </citation>
    <scope>IDENTIFICATION</scope>
    <source>
        <strain evidence="2">Emoy2</strain>
    </source>
</reference>
<dbReference type="Proteomes" id="UP000011713">
    <property type="component" value="Unassembled WGS sequence"/>
</dbReference>
<feature type="compositionally biased region" description="Basic and acidic residues" evidence="1">
    <location>
        <begin position="21"/>
        <end position="35"/>
    </location>
</feature>
<keyword evidence="3" id="KW-1185">Reference proteome</keyword>